<gene>
    <name evidence="2" type="ORF">HUJ06_012375</name>
</gene>
<keyword evidence="1" id="KW-1133">Transmembrane helix</keyword>
<accession>A0A822YH58</accession>
<keyword evidence="1" id="KW-0472">Membrane</keyword>
<evidence type="ECO:0000313" key="2">
    <source>
        <dbReference type="EMBL" id="DAD33524.1"/>
    </source>
</evidence>
<dbReference type="EMBL" id="DUZY01000003">
    <property type="protein sequence ID" value="DAD33524.1"/>
    <property type="molecule type" value="Genomic_DNA"/>
</dbReference>
<reference evidence="2 3" key="1">
    <citation type="journal article" date="2020" name="Mol. Biol. Evol.">
        <title>Distinct Expression and Methylation Patterns for Genes with Different Fates following a Single Whole-Genome Duplication in Flowering Plants.</title>
        <authorList>
            <person name="Shi T."/>
            <person name="Rahmani R.S."/>
            <person name="Gugger P.F."/>
            <person name="Wang M."/>
            <person name="Li H."/>
            <person name="Zhang Y."/>
            <person name="Li Z."/>
            <person name="Wang Q."/>
            <person name="Van de Peer Y."/>
            <person name="Marchal K."/>
            <person name="Chen J."/>
        </authorList>
    </citation>
    <scope>NUCLEOTIDE SEQUENCE [LARGE SCALE GENOMIC DNA]</scope>
    <source>
        <tissue evidence="2">Leaf</tissue>
    </source>
</reference>
<evidence type="ECO:0000313" key="3">
    <source>
        <dbReference type="Proteomes" id="UP000607653"/>
    </source>
</evidence>
<sequence>MVGLSHKPQPVIHPQACLSAADSDRHPLGRQPRIVLRVPSQPESIYSLYCCTLAHPPPHPVLPFFIFIVLSSCLAFAVLSQQTTRQQWRFNLITI</sequence>
<dbReference type="Proteomes" id="UP000607653">
    <property type="component" value="Unassembled WGS sequence"/>
</dbReference>
<keyword evidence="1" id="KW-0812">Transmembrane</keyword>
<comment type="caution">
    <text evidence="2">The sequence shown here is derived from an EMBL/GenBank/DDBJ whole genome shotgun (WGS) entry which is preliminary data.</text>
</comment>
<keyword evidence="3" id="KW-1185">Reference proteome</keyword>
<name>A0A822YH58_NELNU</name>
<evidence type="ECO:0000256" key="1">
    <source>
        <dbReference type="SAM" id="Phobius"/>
    </source>
</evidence>
<dbReference type="AlphaFoldDB" id="A0A822YH58"/>
<feature type="transmembrane region" description="Helical" evidence="1">
    <location>
        <begin position="61"/>
        <end position="79"/>
    </location>
</feature>
<protein>
    <submittedName>
        <fullName evidence="2">Uncharacterized protein</fullName>
    </submittedName>
</protein>
<proteinExistence type="predicted"/>
<organism evidence="2 3">
    <name type="scientific">Nelumbo nucifera</name>
    <name type="common">Sacred lotus</name>
    <dbReference type="NCBI Taxonomy" id="4432"/>
    <lineage>
        <taxon>Eukaryota</taxon>
        <taxon>Viridiplantae</taxon>
        <taxon>Streptophyta</taxon>
        <taxon>Embryophyta</taxon>
        <taxon>Tracheophyta</taxon>
        <taxon>Spermatophyta</taxon>
        <taxon>Magnoliopsida</taxon>
        <taxon>Proteales</taxon>
        <taxon>Nelumbonaceae</taxon>
        <taxon>Nelumbo</taxon>
    </lineage>
</organism>